<keyword evidence="6" id="KW-0269">Exonuclease</keyword>
<proteinExistence type="inferred from homology"/>
<dbReference type="PANTHER" id="PTHR12124">
    <property type="entry name" value="POLYMYOSITIS/SCLERODERMA AUTOANTIGEN-RELATED"/>
    <property type="match status" value="1"/>
</dbReference>
<evidence type="ECO:0000256" key="4">
    <source>
        <dbReference type="ARBA" id="ARBA00022801"/>
    </source>
</evidence>
<gene>
    <name evidence="12" type="ORF">L9F63_014360</name>
</gene>
<keyword evidence="4" id="KW-0378">Hydrolase</keyword>
<organism evidence="12 13">
    <name type="scientific">Diploptera punctata</name>
    <name type="common">Pacific beetle cockroach</name>
    <dbReference type="NCBI Taxonomy" id="6984"/>
    <lineage>
        <taxon>Eukaryota</taxon>
        <taxon>Metazoa</taxon>
        <taxon>Ecdysozoa</taxon>
        <taxon>Arthropoda</taxon>
        <taxon>Hexapoda</taxon>
        <taxon>Insecta</taxon>
        <taxon>Pterygota</taxon>
        <taxon>Neoptera</taxon>
        <taxon>Polyneoptera</taxon>
        <taxon>Dictyoptera</taxon>
        <taxon>Blattodea</taxon>
        <taxon>Blaberoidea</taxon>
        <taxon>Blaberidae</taxon>
        <taxon>Diplopterinae</taxon>
        <taxon>Diploptera</taxon>
    </lineage>
</organism>
<keyword evidence="7" id="KW-0539">Nucleus</keyword>
<dbReference type="InterPro" id="IPR044876">
    <property type="entry name" value="HRDC_dom_sf"/>
</dbReference>
<comment type="subcellular location">
    <subcellularLocation>
        <location evidence="1">Nucleus</location>
    </subcellularLocation>
</comment>
<dbReference type="GO" id="GO:0071035">
    <property type="term" value="P:nuclear polyadenylation-dependent rRNA catabolic process"/>
    <property type="evidence" value="ECO:0007669"/>
    <property type="project" value="TreeGrafter"/>
</dbReference>
<evidence type="ECO:0000313" key="13">
    <source>
        <dbReference type="Proteomes" id="UP001233999"/>
    </source>
</evidence>
<dbReference type="Pfam" id="PF08066">
    <property type="entry name" value="PMC2NT"/>
    <property type="match status" value="1"/>
</dbReference>
<dbReference type="InterPro" id="IPR002562">
    <property type="entry name" value="3'-5'_exonuclease_dom"/>
</dbReference>
<dbReference type="SUPFAM" id="SSF47819">
    <property type="entry name" value="HRDC-like"/>
    <property type="match status" value="1"/>
</dbReference>
<evidence type="ECO:0000256" key="3">
    <source>
        <dbReference type="ARBA" id="ARBA00022722"/>
    </source>
</evidence>
<dbReference type="GO" id="GO:0071036">
    <property type="term" value="P:nuclear polyadenylation-dependent snoRNA catabolic process"/>
    <property type="evidence" value="ECO:0007669"/>
    <property type="project" value="TreeGrafter"/>
</dbReference>
<evidence type="ECO:0000256" key="9">
    <source>
        <dbReference type="ARBA" id="ARBA00070365"/>
    </source>
</evidence>
<dbReference type="InterPro" id="IPR049559">
    <property type="entry name" value="Rrp6p-like_exo"/>
</dbReference>
<feature type="compositionally biased region" description="Basic residues" evidence="10">
    <location>
        <begin position="716"/>
        <end position="725"/>
    </location>
</feature>
<evidence type="ECO:0000256" key="5">
    <source>
        <dbReference type="ARBA" id="ARBA00022835"/>
    </source>
</evidence>
<dbReference type="FunFam" id="3.30.420.10:FF:000059">
    <property type="entry name" value="Exosome complex exonuclease Rrp6"/>
    <property type="match status" value="1"/>
</dbReference>
<sequence>MEAGCSSSGNEENKIENEENTNKEVIPGFQTLDAFRQAAFKKLMQGTRNSNNLPTGKNWDYYTSFPVFKKIMDAEGKRVLELISMLLLHQGMKGNIVRREFEEKFDLIIDANDSILERVGCNLDEMSGIKRNPEPVLVEAVGSCTRPVSGSWNKICMRGAKSIRNNRNVVQPVRLLTAKNIQRPQIKFKDKIDNTSAPFEPRIKDKPNSLKPLSVMLEIAEDGMQSFSHPYEYELNRFKPSAEHLKRRNPRLPAPVDNTPLIIVEREEQLAPMLQDLAKYPEIAVDLEHHGYRSFQGITCLMQISTRDTDYIIDTLELRDKLHCLNDIFTKPSIIKVFHGADHDVEWLQRDLCLYVVNMFDTHQAAKALNFAHLSLAFLLKHYCNVIAYKHFQLADWRIRPLPQELIMYARDDTHYLLYIYDMMHTALLDAANGQDNLLQSVFQLSTHICKTKYEKPILTDDSHMVMYRRNKKLFDNRQLFALKELYRWRDKIAREEDESIGYVLPNHMMLQIAETLPREMQEQPLVQPILEEESQVRPTTEWKVNLDGPLHCPHDLAHNQDFRDDLPTLMGGTLKISDAPQVLASQPSGSVTESDEAQDEHTSLVTFVCPYERYKKLPADDNEVRIERLREHFFEVSAKVEEQRQNKRKIEEQVKQEQSIAEPKPAEPEDKISLQSLRQKPKRKRKGKNNVQSTENSIQTPDSKRVKFEDDFTLKKSKKKKKKNNPPGEGFQPFDYNKINYSRFQGGSNTGQANNKVQEKFKPKGKKAKRSGKKSMTFNTGKW</sequence>
<dbReference type="SMART" id="SM00341">
    <property type="entry name" value="HRDC"/>
    <property type="match status" value="1"/>
</dbReference>
<evidence type="ECO:0000256" key="2">
    <source>
        <dbReference type="ARBA" id="ARBA00022552"/>
    </source>
</evidence>
<feature type="compositionally biased region" description="Polar residues" evidence="10">
    <location>
        <begin position="690"/>
        <end position="702"/>
    </location>
</feature>
<dbReference type="GO" id="GO:0000175">
    <property type="term" value="F:3'-5'-RNA exonuclease activity"/>
    <property type="evidence" value="ECO:0007669"/>
    <property type="project" value="InterPro"/>
</dbReference>
<reference evidence="12" key="1">
    <citation type="journal article" date="2023" name="IScience">
        <title>Live-bearing cockroach genome reveals convergent evolutionary mechanisms linked to viviparity in insects and beyond.</title>
        <authorList>
            <person name="Fouks B."/>
            <person name="Harrison M.C."/>
            <person name="Mikhailova A.A."/>
            <person name="Marchal E."/>
            <person name="English S."/>
            <person name="Carruthers M."/>
            <person name="Jennings E.C."/>
            <person name="Chiamaka E.L."/>
            <person name="Frigard R.A."/>
            <person name="Pippel M."/>
            <person name="Attardo G.M."/>
            <person name="Benoit J.B."/>
            <person name="Bornberg-Bauer E."/>
            <person name="Tobe S.S."/>
        </authorList>
    </citation>
    <scope>NUCLEOTIDE SEQUENCE</scope>
    <source>
        <strain evidence="12">Stay&amp;Tobe</strain>
    </source>
</reference>
<keyword evidence="13" id="KW-1185">Reference proteome</keyword>
<dbReference type="Pfam" id="PF01612">
    <property type="entry name" value="DNA_pol_A_exo1"/>
    <property type="match status" value="1"/>
</dbReference>
<comment type="caution">
    <text evidence="12">The sequence shown here is derived from an EMBL/GenBank/DDBJ whole genome shotgun (WGS) entry which is preliminary data.</text>
</comment>
<dbReference type="InterPro" id="IPR036397">
    <property type="entry name" value="RNaseH_sf"/>
</dbReference>
<dbReference type="GO" id="GO:0000176">
    <property type="term" value="C:nuclear exosome (RNase complex)"/>
    <property type="evidence" value="ECO:0007669"/>
    <property type="project" value="InterPro"/>
</dbReference>
<dbReference type="InterPro" id="IPR010997">
    <property type="entry name" value="HRDC-like_sf"/>
</dbReference>
<evidence type="ECO:0000256" key="10">
    <source>
        <dbReference type="SAM" id="MobiDB-lite"/>
    </source>
</evidence>
<name>A0AAD8A7Z5_DIPPU</name>
<feature type="compositionally biased region" description="Polar residues" evidence="10">
    <location>
        <begin position="740"/>
        <end position="757"/>
    </location>
</feature>
<dbReference type="Pfam" id="PF00570">
    <property type="entry name" value="HRDC"/>
    <property type="match status" value="1"/>
</dbReference>
<keyword evidence="5" id="KW-0271">Exosome</keyword>
<dbReference type="GO" id="GO:0071051">
    <property type="term" value="P:poly(A)-dependent snoRNA 3'-end processing"/>
    <property type="evidence" value="ECO:0007669"/>
    <property type="project" value="TreeGrafter"/>
</dbReference>
<evidence type="ECO:0000256" key="8">
    <source>
        <dbReference type="ARBA" id="ARBA00043957"/>
    </source>
</evidence>
<dbReference type="Proteomes" id="UP001233999">
    <property type="component" value="Unassembled WGS sequence"/>
</dbReference>
<dbReference type="GO" id="GO:0000467">
    <property type="term" value="P:exonucleolytic trimming to generate mature 3'-end of 5.8S rRNA from tricistronic rRNA transcript (SSU-rRNA, 5.8S rRNA, LSU-rRNA)"/>
    <property type="evidence" value="ECO:0007669"/>
    <property type="project" value="InterPro"/>
</dbReference>
<feature type="compositionally biased region" description="Basic and acidic residues" evidence="10">
    <location>
        <begin position="641"/>
        <end position="656"/>
    </location>
</feature>
<feature type="compositionally biased region" description="Basic residues" evidence="10">
    <location>
        <begin position="764"/>
        <end position="774"/>
    </location>
</feature>
<accession>A0AAD8A7Z5</accession>
<dbReference type="FunFam" id="1.10.150.80:FF:000001">
    <property type="entry name" value="Putative exosome component 10"/>
    <property type="match status" value="1"/>
</dbReference>
<evidence type="ECO:0000259" key="11">
    <source>
        <dbReference type="PROSITE" id="PS50967"/>
    </source>
</evidence>
<feature type="compositionally biased region" description="Basic and acidic residues" evidence="10">
    <location>
        <begin position="703"/>
        <end position="715"/>
    </location>
</feature>
<evidence type="ECO:0000313" key="12">
    <source>
        <dbReference type="EMBL" id="KAJ9594200.1"/>
    </source>
</evidence>
<dbReference type="Gene3D" id="1.10.150.80">
    <property type="entry name" value="HRDC domain"/>
    <property type="match status" value="1"/>
</dbReference>
<dbReference type="PANTHER" id="PTHR12124:SF47">
    <property type="entry name" value="EXOSOME COMPONENT 10"/>
    <property type="match status" value="1"/>
</dbReference>
<keyword evidence="2" id="KW-0698">rRNA processing</keyword>
<evidence type="ECO:0000256" key="6">
    <source>
        <dbReference type="ARBA" id="ARBA00022839"/>
    </source>
</evidence>
<feature type="compositionally biased region" description="Basic residues" evidence="10">
    <location>
        <begin position="680"/>
        <end position="689"/>
    </location>
</feature>
<dbReference type="InterPro" id="IPR012337">
    <property type="entry name" value="RNaseH-like_sf"/>
</dbReference>
<dbReference type="GO" id="GO:0005730">
    <property type="term" value="C:nucleolus"/>
    <property type="evidence" value="ECO:0007669"/>
    <property type="project" value="TreeGrafter"/>
</dbReference>
<dbReference type="CDD" id="cd06147">
    <property type="entry name" value="Rrp6p_like_exo"/>
    <property type="match status" value="1"/>
</dbReference>
<dbReference type="GO" id="GO:0003727">
    <property type="term" value="F:single-stranded RNA binding"/>
    <property type="evidence" value="ECO:0007669"/>
    <property type="project" value="TreeGrafter"/>
</dbReference>
<dbReference type="GO" id="GO:0000166">
    <property type="term" value="F:nucleotide binding"/>
    <property type="evidence" value="ECO:0007669"/>
    <property type="project" value="InterPro"/>
</dbReference>
<feature type="region of interest" description="Disordered" evidence="10">
    <location>
        <begin position="1"/>
        <end position="23"/>
    </location>
</feature>
<feature type="region of interest" description="Disordered" evidence="10">
    <location>
        <begin position="641"/>
        <end position="784"/>
    </location>
</feature>
<evidence type="ECO:0000256" key="7">
    <source>
        <dbReference type="ARBA" id="ARBA00023242"/>
    </source>
</evidence>
<dbReference type="GO" id="GO:0071044">
    <property type="term" value="P:histone mRNA catabolic process"/>
    <property type="evidence" value="ECO:0007669"/>
    <property type="project" value="TreeGrafter"/>
</dbReference>
<dbReference type="Gene3D" id="3.30.420.10">
    <property type="entry name" value="Ribonuclease H-like superfamily/Ribonuclease H"/>
    <property type="match status" value="1"/>
</dbReference>
<dbReference type="InterPro" id="IPR045092">
    <property type="entry name" value="Rrp6-like"/>
</dbReference>
<dbReference type="AlphaFoldDB" id="A0AAD8A7Z5"/>
<dbReference type="GO" id="GO:0071039">
    <property type="term" value="P:nuclear polyadenylation-dependent CUT catabolic process"/>
    <property type="evidence" value="ECO:0007669"/>
    <property type="project" value="TreeGrafter"/>
</dbReference>
<dbReference type="GO" id="GO:0071040">
    <property type="term" value="P:nuclear polyadenylation-dependent antisense transcript catabolic process"/>
    <property type="evidence" value="ECO:0007669"/>
    <property type="project" value="TreeGrafter"/>
</dbReference>
<dbReference type="EMBL" id="JASPKZ010003064">
    <property type="protein sequence ID" value="KAJ9594200.1"/>
    <property type="molecule type" value="Genomic_DNA"/>
</dbReference>
<dbReference type="GO" id="GO:0071038">
    <property type="term" value="P:TRAMP-dependent tRNA surveillance pathway"/>
    <property type="evidence" value="ECO:0007669"/>
    <property type="project" value="TreeGrafter"/>
</dbReference>
<protein>
    <recommendedName>
        <fullName evidence="9">Exosome complex component 10 homolog</fullName>
    </recommendedName>
</protein>
<feature type="compositionally biased region" description="Basic and acidic residues" evidence="10">
    <location>
        <begin position="11"/>
        <end position="22"/>
    </location>
</feature>
<dbReference type="PROSITE" id="PS50967">
    <property type="entry name" value="HRDC"/>
    <property type="match status" value="1"/>
</dbReference>
<dbReference type="SMART" id="SM00474">
    <property type="entry name" value="35EXOc"/>
    <property type="match status" value="1"/>
</dbReference>
<comment type="similarity">
    <text evidence="8">Belongs to the exosome component 10/RRP6 family.</text>
</comment>
<dbReference type="GO" id="GO:0071037">
    <property type="term" value="P:nuclear polyadenylation-dependent snRNA catabolic process"/>
    <property type="evidence" value="ECO:0007669"/>
    <property type="project" value="TreeGrafter"/>
</dbReference>
<dbReference type="InterPro" id="IPR012588">
    <property type="entry name" value="Exosome-assoc_fac_Rrp6_N"/>
</dbReference>
<evidence type="ECO:0000256" key="1">
    <source>
        <dbReference type="ARBA" id="ARBA00004123"/>
    </source>
</evidence>
<keyword evidence="3" id="KW-0540">Nuclease</keyword>
<reference evidence="12" key="2">
    <citation type="submission" date="2023-05" db="EMBL/GenBank/DDBJ databases">
        <authorList>
            <person name="Fouks B."/>
        </authorList>
    </citation>
    <scope>NUCLEOTIDE SEQUENCE</scope>
    <source>
        <strain evidence="12">Stay&amp;Tobe</strain>
        <tissue evidence="12">Testes</tissue>
    </source>
</reference>
<dbReference type="SUPFAM" id="SSF53098">
    <property type="entry name" value="Ribonuclease H-like"/>
    <property type="match status" value="1"/>
</dbReference>
<dbReference type="InterPro" id="IPR002121">
    <property type="entry name" value="HRDC_dom"/>
</dbReference>
<feature type="domain" description="HRDC" evidence="11">
    <location>
        <begin position="476"/>
        <end position="558"/>
    </location>
</feature>